<proteinExistence type="predicted"/>
<gene>
    <name evidence="1" type="ORF">Pla8534_57870</name>
</gene>
<evidence type="ECO:0000313" key="2">
    <source>
        <dbReference type="Proteomes" id="UP000317648"/>
    </source>
</evidence>
<dbReference type="AlphaFoldDB" id="A0A518E1F9"/>
<accession>A0A518E1F9</accession>
<keyword evidence="2" id="KW-1185">Reference proteome</keyword>
<evidence type="ECO:0000313" key="1">
    <source>
        <dbReference type="EMBL" id="QDU97928.1"/>
    </source>
</evidence>
<protein>
    <submittedName>
        <fullName evidence="1">Uncharacterized protein</fullName>
    </submittedName>
</protein>
<sequence length="51" mass="5270">MIQKKREEKGGKKPAAAAAVGDALRLVVLVEELSVGPMAQLLVDLAVDGLA</sequence>
<dbReference type="Proteomes" id="UP000317648">
    <property type="component" value="Chromosome"/>
</dbReference>
<reference evidence="1 2" key="1">
    <citation type="submission" date="2019-02" db="EMBL/GenBank/DDBJ databases">
        <title>Deep-cultivation of Planctomycetes and their phenomic and genomic characterization uncovers novel biology.</title>
        <authorList>
            <person name="Wiegand S."/>
            <person name="Jogler M."/>
            <person name="Boedeker C."/>
            <person name="Pinto D."/>
            <person name="Vollmers J."/>
            <person name="Rivas-Marin E."/>
            <person name="Kohn T."/>
            <person name="Peeters S.H."/>
            <person name="Heuer A."/>
            <person name="Rast P."/>
            <person name="Oberbeckmann S."/>
            <person name="Bunk B."/>
            <person name="Jeske O."/>
            <person name="Meyerdierks A."/>
            <person name="Storesund J.E."/>
            <person name="Kallscheuer N."/>
            <person name="Luecker S."/>
            <person name="Lage O.M."/>
            <person name="Pohl T."/>
            <person name="Merkel B.J."/>
            <person name="Hornburger P."/>
            <person name="Mueller R.-W."/>
            <person name="Bruemmer F."/>
            <person name="Labrenz M."/>
            <person name="Spormann A.M."/>
            <person name="Op den Camp H."/>
            <person name="Overmann J."/>
            <person name="Amann R."/>
            <person name="Jetten M.S.M."/>
            <person name="Mascher T."/>
            <person name="Medema M.H."/>
            <person name="Devos D.P."/>
            <person name="Kaster A.-K."/>
            <person name="Ovreas L."/>
            <person name="Rohde M."/>
            <person name="Galperin M.Y."/>
            <person name="Jogler C."/>
        </authorList>
    </citation>
    <scope>NUCLEOTIDE SEQUENCE [LARGE SCALE GENOMIC DNA]</scope>
    <source>
        <strain evidence="1 2">Pla85_3_4</strain>
    </source>
</reference>
<dbReference type="KEGG" id="lcre:Pla8534_57870"/>
<organism evidence="1 2">
    <name type="scientific">Lignipirellula cremea</name>
    <dbReference type="NCBI Taxonomy" id="2528010"/>
    <lineage>
        <taxon>Bacteria</taxon>
        <taxon>Pseudomonadati</taxon>
        <taxon>Planctomycetota</taxon>
        <taxon>Planctomycetia</taxon>
        <taxon>Pirellulales</taxon>
        <taxon>Pirellulaceae</taxon>
        <taxon>Lignipirellula</taxon>
    </lineage>
</organism>
<dbReference type="EMBL" id="CP036433">
    <property type="protein sequence ID" value="QDU97928.1"/>
    <property type="molecule type" value="Genomic_DNA"/>
</dbReference>
<name>A0A518E1F9_9BACT</name>